<comment type="caution">
    <text evidence="3">The sequence shown here is derived from an EMBL/GenBank/DDBJ whole genome shotgun (WGS) entry which is preliminary data.</text>
</comment>
<name>A0AA40T1N9_9NOST</name>
<proteinExistence type="predicted"/>
<dbReference type="SUPFAM" id="SSF56672">
    <property type="entry name" value="DNA/RNA polymerases"/>
    <property type="match status" value="1"/>
</dbReference>
<dbReference type="CDD" id="cd01651">
    <property type="entry name" value="RT_G2_intron"/>
    <property type="match status" value="1"/>
</dbReference>
<dbReference type="InterPro" id="IPR000477">
    <property type="entry name" value="RT_dom"/>
</dbReference>
<keyword evidence="3" id="KW-0695">RNA-directed DNA polymerase</keyword>
<feature type="domain" description="Reverse transcriptase" evidence="1">
    <location>
        <begin position="106"/>
        <end position="182"/>
    </location>
</feature>
<sequence length="187" mass="21345">MSELKTTHEWNKIPWRKLERKLFKLQKRIYQASSRGDVKTVHKLQRLLMKSWGAKCIAVRRVTQENSGKKTAGVDGVKSLNPKQRSKLVQNLKLSQKAKPTRRVWIPKPHGKEKRPLGIPVITDRAVQALVKSALEPEWEAHFEPNSYGFRPGRSCHDAIGAIFNAIKQGSKYVLDADIAKCVRRDS</sequence>
<dbReference type="Pfam" id="PF00078">
    <property type="entry name" value="RVT_1"/>
    <property type="match status" value="1"/>
</dbReference>
<evidence type="ECO:0000259" key="1">
    <source>
        <dbReference type="Pfam" id="PF00078"/>
    </source>
</evidence>
<organism evidence="3 4">
    <name type="scientific">Komarekiella delphini-convector SJRDD-AB1</name>
    <dbReference type="NCBI Taxonomy" id="2593771"/>
    <lineage>
        <taxon>Bacteria</taxon>
        <taxon>Bacillati</taxon>
        <taxon>Cyanobacteriota</taxon>
        <taxon>Cyanophyceae</taxon>
        <taxon>Nostocales</taxon>
        <taxon>Nostocaceae</taxon>
        <taxon>Komarekiella</taxon>
        <taxon>Komarekiella delphini-convector</taxon>
    </lineage>
</organism>
<dbReference type="PANTHER" id="PTHR34047">
    <property type="entry name" value="NUCLEAR INTRON MATURASE 1, MITOCHONDRIAL-RELATED"/>
    <property type="match status" value="1"/>
</dbReference>
<evidence type="ECO:0000313" key="3">
    <source>
        <dbReference type="EMBL" id="MBD6619301.1"/>
    </source>
</evidence>
<evidence type="ECO:0000259" key="2">
    <source>
        <dbReference type="Pfam" id="PF13655"/>
    </source>
</evidence>
<keyword evidence="3" id="KW-0808">Transferase</keyword>
<accession>A0AA40T1N9</accession>
<dbReference type="InterPro" id="IPR051083">
    <property type="entry name" value="GrpII_Intron_Splice-Mob/Def"/>
</dbReference>
<keyword evidence="4" id="KW-1185">Reference proteome</keyword>
<evidence type="ECO:0000313" key="4">
    <source>
        <dbReference type="Proteomes" id="UP001165986"/>
    </source>
</evidence>
<dbReference type="EMBL" id="VJXY01000039">
    <property type="protein sequence ID" value="MBD6619301.1"/>
    <property type="molecule type" value="Genomic_DNA"/>
</dbReference>
<dbReference type="PANTHER" id="PTHR34047:SF10">
    <property type="entry name" value="GROUP II INTRON-ASSOCIATED OPEN READING FRAME"/>
    <property type="match status" value="1"/>
</dbReference>
<dbReference type="InterPro" id="IPR043502">
    <property type="entry name" value="DNA/RNA_pol_sf"/>
</dbReference>
<keyword evidence="3" id="KW-0548">Nucleotidyltransferase</keyword>
<gene>
    <name evidence="3" type="ORF">FNW02_26605</name>
</gene>
<dbReference type="Pfam" id="PF13655">
    <property type="entry name" value="RVT_N"/>
    <property type="match status" value="1"/>
</dbReference>
<dbReference type="AlphaFoldDB" id="A0AA40T1N9"/>
<reference evidence="3" key="1">
    <citation type="submission" date="2019-07" db="EMBL/GenBank/DDBJ databases">
        <title>Toxilogical consequences of a new and cryptic species of cyanobacteria (Komarekiella delphini-convector) recovered from the epidermis of a bottlenose dolphin and 1500 ft. in the air.</title>
        <authorList>
            <person name="Brown A.O."/>
            <person name="Dvorak P."/>
            <person name="Villanueva C.D."/>
            <person name="Foss A.J."/>
            <person name="Garvey A.D."/>
            <person name="Gibson Q.A."/>
            <person name="Johansen J.R."/>
            <person name="Casamatta D.A."/>
        </authorList>
    </citation>
    <scope>NUCLEOTIDE SEQUENCE</scope>
    <source>
        <strain evidence="3">SJRDD-AB1</strain>
    </source>
</reference>
<dbReference type="InterPro" id="IPR025960">
    <property type="entry name" value="RVT_N"/>
</dbReference>
<protein>
    <submittedName>
        <fullName evidence="3">Retron-type reverse transcriptase</fullName>
    </submittedName>
</protein>
<dbReference type="Proteomes" id="UP001165986">
    <property type="component" value="Unassembled WGS sequence"/>
</dbReference>
<feature type="domain" description="Reverse transcriptase N-terminal" evidence="2">
    <location>
        <begin position="10"/>
        <end position="92"/>
    </location>
</feature>
<dbReference type="GO" id="GO:0003964">
    <property type="term" value="F:RNA-directed DNA polymerase activity"/>
    <property type="evidence" value="ECO:0007669"/>
    <property type="project" value="UniProtKB-KW"/>
</dbReference>